<keyword evidence="2" id="KW-0812">Transmembrane</keyword>
<reference evidence="3" key="1">
    <citation type="submission" date="2022-01" db="EMBL/GenBank/DDBJ databases">
        <title>Genome Sequence Resource for Two Populations of Ditylenchus destructor, the Migratory Endoparasitic Phytonematode.</title>
        <authorList>
            <person name="Zhang H."/>
            <person name="Lin R."/>
            <person name="Xie B."/>
        </authorList>
    </citation>
    <scope>NUCLEOTIDE SEQUENCE</scope>
    <source>
        <strain evidence="3">BazhouSP</strain>
    </source>
</reference>
<protein>
    <submittedName>
        <fullName evidence="3">Uncharacterized protein</fullName>
    </submittedName>
</protein>
<proteinExistence type="predicted"/>
<feature type="transmembrane region" description="Helical" evidence="2">
    <location>
        <begin position="146"/>
        <end position="170"/>
    </location>
</feature>
<dbReference type="EMBL" id="JAKKPZ010000003">
    <property type="protein sequence ID" value="KAI1723731.1"/>
    <property type="molecule type" value="Genomic_DNA"/>
</dbReference>
<evidence type="ECO:0000313" key="3">
    <source>
        <dbReference type="EMBL" id="KAI1723731.1"/>
    </source>
</evidence>
<feature type="transmembrane region" description="Helical" evidence="2">
    <location>
        <begin position="177"/>
        <end position="204"/>
    </location>
</feature>
<dbReference type="AlphaFoldDB" id="A0AAD4RBE2"/>
<evidence type="ECO:0000256" key="1">
    <source>
        <dbReference type="SAM" id="MobiDB-lite"/>
    </source>
</evidence>
<evidence type="ECO:0000256" key="2">
    <source>
        <dbReference type="SAM" id="Phobius"/>
    </source>
</evidence>
<keyword evidence="2" id="KW-1133">Transmembrane helix</keyword>
<organism evidence="3 4">
    <name type="scientific">Ditylenchus destructor</name>
    <dbReference type="NCBI Taxonomy" id="166010"/>
    <lineage>
        <taxon>Eukaryota</taxon>
        <taxon>Metazoa</taxon>
        <taxon>Ecdysozoa</taxon>
        <taxon>Nematoda</taxon>
        <taxon>Chromadorea</taxon>
        <taxon>Rhabditida</taxon>
        <taxon>Tylenchina</taxon>
        <taxon>Tylenchomorpha</taxon>
        <taxon>Sphaerularioidea</taxon>
        <taxon>Anguinidae</taxon>
        <taxon>Anguininae</taxon>
        <taxon>Ditylenchus</taxon>
    </lineage>
</organism>
<keyword evidence="2" id="KW-0472">Membrane</keyword>
<gene>
    <name evidence="3" type="ORF">DdX_03902</name>
</gene>
<feature type="transmembrane region" description="Helical" evidence="2">
    <location>
        <begin position="260"/>
        <end position="282"/>
    </location>
</feature>
<comment type="caution">
    <text evidence="3">The sequence shown here is derived from an EMBL/GenBank/DDBJ whole genome shotgun (WGS) entry which is preliminary data.</text>
</comment>
<dbReference type="Proteomes" id="UP001201812">
    <property type="component" value="Unassembled WGS sequence"/>
</dbReference>
<accession>A0AAD4RBE2</accession>
<sequence length="352" mass="39093">MAAPPMPYRANQGNGQPHVASFPPPIYYRDTFGLQPVTDRRHLTDSECSDSSSMATKSTVKTTMNIFHPVANHNNPYTMNSRMGLGMQDSQYTDGTQQSSHFQVEQIITNQILIMHARILLILTLIALGSAIQLLVFSIICLFFDGAPYYVCLISSLCFIFNSSVLLYFIRRQHSRLMLLICLAGTAVCVIICIFLFFWTAYLISTEDEQIRRDSVALASGTIIYKQSSQISGDNDKSKPIVPPKLATNPIIRDTRMAMYSLHMVLALVQATCCGAILYILYRNQISNADGKISKGYFFCHPTKHQTVLVPITLKQVRGKLTRRDDDDDVENTSIGVQTSGGGVGSRSGDLV</sequence>
<keyword evidence="4" id="KW-1185">Reference proteome</keyword>
<name>A0AAD4RBE2_9BILA</name>
<feature type="region of interest" description="Disordered" evidence="1">
    <location>
        <begin position="321"/>
        <end position="352"/>
    </location>
</feature>
<evidence type="ECO:0000313" key="4">
    <source>
        <dbReference type="Proteomes" id="UP001201812"/>
    </source>
</evidence>
<feature type="transmembrane region" description="Helical" evidence="2">
    <location>
        <begin position="119"/>
        <end position="140"/>
    </location>
</feature>